<protein>
    <recommendedName>
        <fullName evidence="4">AhpC/TSA family protein</fullName>
    </recommendedName>
</protein>
<feature type="signal peptide" evidence="1">
    <location>
        <begin position="1"/>
        <end position="20"/>
    </location>
</feature>
<evidence type="ECO:0008006" key="4">
    <source>
        <dbReference type="Google" id="ProtNLM"/>
    </source>
</evidence>
<accession>A0A1M7ZD06</accession>
<dbReference type="STRING" id="1073327.SAMN04488108_2176"/>
<dbReference type="OrthoDB" id="823362at2"/>
<feature type="chain" id="PRO_5012794272" description="AhpC/TSA family protein" evidence="1">
    <location>
        <begin position="21"/>
        <end position="203"/>
    </location>
</feature>
<reference evidence="3" key="1">
    <citation type="submission" date="2016-12" db="EMBL/GenBank/DDBJ databases">
        <authorList>
            <person name="Varghese N."/>
            <person name="Submissions S."/>
        </authorList>
    </citation>
    <scope>NUCLEOTIDE SEQUENCE [LARGE SCALE GENOMIC DNA]</scope>
    <source>
        <strain evidence="3">DSM 25035</strain>
    </source>
</reference>
<name>A0A1M7ZD06_9BACT</name>
<proteinExistence type="predicted"/>
<dbReference type="RefSeq" id="WP_073571839.1">
    <property type="nucleotide sequence ID" value="NZ_FRXN01000003.1"/>
</dbReference>
<evidence type="ECO:0000256" key="1">
    <source>
        <dbReference type="SAM" id="SignalP"/>
    </source>
</evidence>
<evidence type="ECO:0000313" key="2">
    <source>
        <dbReference type="EMBL" id="SHO62586.1"/>
    </source>
</evidence>
<gene>
    <name evidence="2" type="ORF">SAMN04488108_2176</name>
</gene>
<organism evidence="2 3">
    <name type="scientific">Algoriphagus zhangzhouensis</name>
    <dbReference type="NCBI Taxonomy" id="1073327"/>
    <lineage>
        <taxon>Bacteria</taxon>
        <taxon>Pseudomonadati</taxon>
        <taxon>Bacteroidota</taxon>
        <taxon>Cytophagia</taxon>
        <taxon>Cytophagales</taxon>
        <taxon>Cyclobacteriaceae</taxon>
        <taxon>Algoriphagus</taxon>
    </lineage>
</organism>
<sequence length="203" mass="22833">MKQFYILFILVFSSIQTAFAQTGYKDEMGRDVSKVYFEQQILEGPFFGIPDGEHGKILVHRMPFGKVDPLPFFAKTGNLKALESGRSLIVIFYPGKDECNSSGAGDNSDSFSKEHKTLSKWAEKGDAAPPVYMYGNPHGLEKYGEEVTWISDPEHIFQDQFFKYPYPCGSFVIIHPSGEYRAILGGYPLSQVQVALKKLNRAN</sequence>
<dbReference type="EMBL" id="FRXN01000003">
    <property type="protein sequence ID" value="SHO62586.1"/>
    <property type="molecule type" value="Genomic_DNA"/>
</dbReference>
<keyword evidence="3" id="KW-1185">Reference proteome</keyword>
<dbReference type="AlphaFoldDB" id="A0A1M7ZD06"/>
<evidence type="ECO:0000313" key="3">
    <source>
        <dbReference type="Proteomes" id="UP000184609"/>
    </source>
</evidence>
<dbReference type="Proteomes" id="UP000184609">
    <property type="component" value="Unassembled WGS sequence"/>
</dbReference>
<keyword evidence="1" id="KW-0732">Signal</keyword>